<dbReference type="RefSeq" id="WP_076876672.1">
    <property type="nucleotide sequence ID" value="NZ_MLCN01000001.1"/>
</dbReference>
<sequence length="147" mass="16860">MTLKAEIRSLLIQESVGLLSKEALIAKVDQKLIDISTPPSWLLDLSLGDYPSFEGNLDIITFPIQYYELLILIPDMTQRFKTGQLNFDLLIKSAYLILNLLSEDTDLYDLLNWITDEAEFYYTGMMKKQDVVQKINEALAEFINTDS</sequence>
<proteinExistence type="predicted"/>
<evidence type="ECO:0000313" key="1">
    <source>
        <dbReference type="EMBL" id="ONG42285.1"/>
    </source>
</evidence>
<gene>
    <name evidence="1" type="ORF">BKE30_00305</name>
</gene>
<keyword evidence="2" id="KW-1185">Reference proteome</keyword>
<dbReference type="Proteomes" id="UP000192132">
    <property type="component" value="Unassembled WGS sequence"/>
</dbReference>
<dbReference type="STRING" id="1907941.BKE30_00305"/>
<reference evidence="1 2" key="1">
    <citation type="submission" date="2016-10" db="EMBL/GenBank/DDBJ databases">
        <title>Draft Genome sequence of Alkanindiges sp. strain H1.</title>
        <authorList>
            <person name="Subhash Y."/>
            <person name="Lee S."/>
        </authorList>
    </citation>
    <scope>NUCLEOTIDE SEQUENCE [LARGE SCALE GENOMIC DNA]</scope>
    <source>
        <strain evidence="1 2">H1</strain>
    </source>
</reference>
<dbReference type="OrthoDB" id="9844407at2"/>
<evidence type="ECO:0000313" key="2">
    <source>
        <dbReference type="Proteomes" id="UP000192132"/>
    </source>
</evidence>
<protein>
    <submittedName>
        <fullName evidence="1">Uncharacterized protein</fullName>
    </submittedName>
</protein>
<name>A0A1S8CZQ0_9GAMM</name>
<organism evidence="1 2">
    <name type="scientific">Alkanindiges hydrocarboniclasticus</name>
    <dbReference type="NCBI Taxonomy" id="1907941"/>
    <lineage>
        <taxon>Bacteria</taxon>
        <taxon>Pseudomonadati</taxon>
        <taxon>Pseudomonadota</taxon>
        <taxon>Gammaproteobacteria</taxon>
        <taxon>Moraxellales</taxon>
        <taxon>Moraxellaceae</taxon>
        <taxon>Alkanindiges</taxon>
    </lineage>
</organism>
<comment type="caution">
    <text evidence="1">The sequence shown here is derived from an EMBL/GenBank/DDBJ whole genome shotgun (WGS) entry which is preliminary data.</text>
</comment>
<accession>A0A1S8CZQ0</accession>
<dbReference type="AlphaFoldDB" id="A0A1S8CZQ0"/>
<dbReference type="EMBL" id="MLCN01000001">
    <property type="protein sequence ID" value="ONG42285.1"/>
    <property type="molecule type" value="Genomic_DNA"/>
</dbReference>